<dbReference type="CDD" id="cd00082">
    <property type="entry name" value="HisKA"/>
    <property type="match status" value="1"/>
</dbReference>
<gene>
    <name evidence="14" type="ORF">CBO05C_0448</name>
</gene>
<dbReference type="SMART" id="SM00387">
    <property type="entry name" value="HATPase_c"/>
    <property type="match status" value="1"/>
</dbReference>
<comment type="subcellular location">
    <subcellularLocation>
        <location evidence="2">Cell membrane</location>
        <topology evidence="2">Multi-pass membrane protein</topology>
    </subcellularLocation>
</comment>
<evidence type="ECO:0000256" key="11">
    <source>
        <dbReference type="ARBA" id="ARBA00023136"/>
    </source>
</evidence>
<evidence type="ECO:0000256" key="8">
    <source>
        <dbReference type="ARBA" id="ARBA00022777"/>
    </source>
</evidence>
<reference evidence="14" key="1">
    <citation type="submission" date="2013-10" db="EMBL/GenBank/DDBJ databases">
        <title>Draft genome sequence of Clostridium botulinum type B strain Osaka05.</title>
        <authorList>
            <person name="Sakaguchi Y."/>
            <person name="Hosomi K."/>
            <person name="Uchiyama J."/>
            <person name="Ogura Y."/>
            <person name="Sakaguchi M."/>
            <person name="Kohda T."/>
            <person name="Mukamoto M."/>
            <person name="Misawa N."/>
            <person name="Matsuzaki S."/>
            <person name="Hayashi T."/>
            <person name="Kozaki S."/>
        </authorList>
    </citation>
    <scope>NUCLEOTIDE SEQUENCE</scope>
    <source>
        <strain evidence="14">Osaka05</strain>
    </source>
</reference>
<keyword evidence="5" id="KW-0597">Phosphoprotein</keyword>
<dbReference type="GO" id="GO:0000155">
    <property type="term" value="F:phosphorelay sensor kinase activity"/>
    <property type="evidence" value="ECO:0007669"/>
    <property type="project" value="InterPro"/>
</dbReference>
<keyword evidence="6" id="KW-0808">Transferase</keyword>
<keyword evidence="10" id="KW-0902">Two-component regulatory system</keyword>
<evidence type="ECO:0000256" key="9">
    <source>
        <dbReference type="ARBA" id="ARBA00022989"/>
    </source>
</evidence>
<evidence type="ECO:0000259" key="13">
    <source>
        <dbReference type="PROSITE" id="PS50109"/>
    </source>
</evidence>
<protein>
    <recommendedName>
        <fullName evidence="3">histidine kinase</fullName>
        <ecNumber evidence="3">2.7.13.3</ecNumber>
    </recommendedName>
</protein>
<keyword evidence="7 12" id="KW-0812">Transmembrane</keyword>
<dbReference type="Gene3D" id="3.30.565.10">
    <property type="entry name" value="Histidine kinase-like ATPase, C-terminal domain"/>
    <property type="match status" value="1"/>
</dbReference>
<dbReference type="Pfam" id="PF02518">
    <property type="entry name" value="HATPase_c"/>
    <property type="match status" value="1"/>
</dbReference>
<dbReference type="FunFam" id="3.30.565.10:FF:000057">
    <property type="entry name" value="Sensor histidine kinase"/>
    <property type="match status" value="1"/>
</dbReference>
<evidence type="ECO:0000256" key="6">
    <source>
        <dbReference type="ARBA" id="ARBA00022679"/>
    </source>
</evidence>
<dbReference type="InterPro" id="IPR005467">
    <property type="entry name" value="His_kinase_dom"/>
</dbReference>
<evidence type="ECO:0000313" key="14">
    <source>
        <dbReference type="EMBL" id="GAE00758.1"/>
    </source>
</evidence>
<dbReference type="GO" id="GO:0016036">
    <property type="term" value="P:cellular response to phosphate starvation"/>
    <property type="evidence" value="ECO:0007669"/>
    <property type="project" value="TreeGrafter"/>
</dbReference>
<dbReference type="Proteomes" id="UP000054164">
    <property type="component" value="Unassembled WGS sequence"/>
</dbReference>
<name>A0A0S6TXD7_CLOBO</name>
<sequence length="326" mass="37949">MKLFIKDNKVYIVIYFISIFITLGYLALLGFVQIGECLYILLFNTFILGCFLFFRYYKNKEVYRFLDKGLNNLDESFLDLGNSLLGEGISNILKQEHNLYEAEIIKYNNVHNNHLTFINQWVHQMKTPLSVIQLQMQEYEGEEPVESIKVEISKLNRGLNMAMYFARLNSFKQDFIVEKFSLYNLVRSKVNEEKQIFIKNRILPKVEIDDSIEVYSDVKWMKFVLEQLIVNGIKYSKDKGKELIIRAYDDENSVKLSIIDKGVGIPKKDIKRVFDPFFTGENGRNFGESTGMGLHISKRICDNLGHNIFIDSKVSEGTTVSIVFKK</sequence>
<keyword evidence="9 12" id="KW-1133">Transmembrane helix</keyword>
<dbReference type="InterPro" id="IPR003661">
    <property type="entry name" value="HisK_dim/P_dom"/>
</dbReference>
<evidence type="ECO:0000256" key="12">
    <source>
        <dbReference type="SAM" id="Phobius"/>
    </source>
</evidence>
<dbReference type="InterPro" id="IPR036890">
    <property type="entry name" value="HATPase_C_sf"/>
</dbReference>
<dbReference type="GO" id="GO:0004721">
    <property type="term" value="F:phosphoprotein phosphatase activity"/>
    <property type="evidence" value="ECO:0007669"/>
    <property type="project" value="TreeGrafter"/>
</dbReference>
<evidence type="ECO:0000256" key="4">
    <source>
        <dbReference type="ARBA" id="ARBA00022475"/>
    </source>
</evidence>
<dbReference type="InterPro" id="IPR004358">
    <property type="entry name" value="Sig_transdc_His_kin-like_C"/>
</dbReference>
<dbReference type="AlphaFoldDB" id="A0A0S6TXD7"/>
<proteinExistence type="predicted"/>
<dbReference type="PROSITE" id="PS50109">
    <property type="entry name" value="HIS_KIN"/>
    <property type="match status" value="1"/>
</dbReference>
<keyword evidence="11 12" id="KW-0472">Membrane</keyword>
<feature type="transmembrane region" description="Helical" evidence="12">
    <location>
        <begin position="12"/>
        <end position="32"/>
    </location>
</feature>
<keyword evidence="8 14" id="KW-0418">Kinase</keyword>
<accession>A0A0S6TXD7</accession>
<evidence type="ECO:0000256" key="7">
    <source>
        <dbReference type="ARBA" id="ARBA00022692"/>
    </source>
</evidence>
<dbReference type="SUPFAM" id="SSF55874">
    <property type="entry name" value="ATPase domain of HSP90 chaperone/DNA topoisomerase II/histidine kinase"/>
    <property type="match status" value="1"/>
</dbReference>
<dbReference type="PANTHER" id="PTHR45453">
    <property type="entry name" value="PHOSPHATE REGULON SENSOR PROTEIN PHOR"/>
    <property type="match status" value="1"/>
</dbReference>
<dbReference type="GO" id="GO:0005886">
    <property type="term" value="C:plasma membrane"/>
    <property type="evidence" value="ECO:0007669"/>
    <property type="project" value="UniProtKB-SubCell"/>
</dbReference>
<feature type="transmembrane region" description="Helical" evidence="12">
    <location>
        <begin position="38"/>
        <end position="57"/>
    </location>
</feature>
<evidence type="ECO:0000256" key="5">
    <source>
        <dbReference type="ARBA" id="ARBA00022553"/>
    </source>
</evidence>
<dbReference type="EC" id="2.7.13.3" evidence="3"/>
<evidence type="ECO:0000256" key="10">
    <source>
        <dbReference type="ARBA" id="ARBA00023012"/>
    </source>
</evidence>
<evidence type="ECO:0000256" key="3">
    <source>
        <dbReference type="ARBA" id="ARBA00012438"/>
    </source>
</evidence>
<evidence type="ECO:0000256" key="1">
    <source>
        <dbReference type="ARBA" id="ARBA00000085"/>
    </source>
</evidence>
<dbReference type="PRINTS" id="PR00344">
    <property type="entry name" value="BCTRLSENSOR"/>
</dbReference>
<dbReference type="InterPro" id="IPR003594">
    <property type="entry name" value="HATPase_dom"/>
</dbReference>
<organism evidence="14">
    <name type="scientific">Clostridium botulinum B str. Osaka05</name>
    <dbReference type="NCBI Taxonomy" id="1407017"/>
    <lineage>
        <taxon>Bacteria</taxon>
        <taxon>Bacillati</taxon>
        <taxon>Bacillota</taxon>
        <taxon>Clostridia</taxon>
        <taxon>Eubacteriales</taxon>
        <taxon>Clostridiaceae</taxon>
        <taxon>Clostridium</taxon>
    </lineage>
</organism>
<keyword evidence="4" id="KW-1003">Cell membrane</keyword>
<feature type="domain" description="Histidine kinase" evidence="13">
    <location>
        <begin position="120"/>
        <end position="326"/>
    </location>
</feature>
<dbReference type="RefSeq" id="WP_030033124.1">
    <property type="nucleotide sequence ID" value="NZ_DF384213.1"/>
</dbReference>
<dbReference type="InterPro" id="IPR050351">
    <property type="entry name" value="BphY/WalK/GraS-like"/>
</dbReference>
<dbReference type="EMBL" id="DF384213">
    <property type="protein sequence ID" value="GAE00758.1"/>
    <property type="molecule type" value="Genomic_DNA"/>
</dbReference>
<comment type="catalytic activity">
    <reaction evidence="1">
        <text>ATP + protein L-histidine = ADP + protein N-phospho-L-histidine.</text>
        <dbReference type="EC" id="2.7.13.3"/>
    </reaction>
</comment>
<evidence type="ECO:0000256" key="2">
    <source>
        <dbReference type="ARBA" id="ARBA00004651"/>
    </source>
</evidence>
<dbReference type="HOGENOM" id="CLU_000445_13_1_9"/>
<dbReference type="PANTHER" id="PTHR45453:SF2">
    <property type="entry name" value="HISTIDINE KINASE"/>
    <property type="match status" value="1"/>
</dbReference>